<feature type="compositionally biased region" description="Basic residues" evidence="1">
    <location>
        <begin position="212"/>
        <end position="221"/>
    </location>
</feature>
<dbReference type="AlphaFoldDB" id="A0A7R9KXF3"/>
<evidence type="ECO:0000313" key="4">
    <source>
        <dbReference type="Proteomes" id="UP000759131"/>
    </source>
</evidence>
<evidence type="ECO:0000256" key="1">
    <source>
        <dbReference type="SAM" id="MobiDB-lite"/>
    </source>
</evidence>
<feature type="non-terminal residue" evidence="3">
    <location>
        <position position="579"/>
    </location>
</feature>
<dbReference type="Proteomes" id="UP000759131">
    <property type="component" value="Unassembled WGS sequence"/>
</dbReference>
<proteinExistence type="predicted"/>
<gene>
    <name evidence="3" type="ORF">OSB1V03_LOCUS11264</name>
</gene>
<evidence type="ECO:0000313" key="3">
    <source>
        <dbReference type="EMBL" id="CAD7630853.1"/>
    </source>
</evidence>
<feature type="compositionally biased region" description="Basic residues" evidence="1">
    <location>
        <begin position="159"/>
        <end position="171"/>
    </location>
</feature>
<feature type="compositionally biased region" description="Low complexity" evidence="1">
    <location>
        <begin position="285"/>
        <end position="295"/>
    </location>
</feature>
<dbReference type="PROSITE" id="PS00383">
    <property type="entry name" value="TYR_PHOSPHATASE_1"/>
    <property type="match status" value="1"/>
</dbReference>
<dbReference type="Gene3D" id="3.90.190.10">
    <property type="entry name" value="Protein tyrosine phosphatase superfamily"/>
    <property type="match status" value="1"/>
</dbReference>
<keyword evidence="4" id="KW-1185">Reference proteome</keyword>
<dbReference type="PROSITE" id="PS50056">
    <property type="entry name" value="TYR_PHOSPHATASE_2"/>
    <property type="match status" value="1"/>
</dbReference>
<feature type="region of interest" description="Disordered" evidence="1">
    <location>
        <begin position="272"/>
        <end position="295"/>
    </location>
</feature>
<organism evidence="3">
    <name type="scientific">Medioppia subpectinata</name>
    <dbReference type="NCBI Taxonomy" id="1979941"/>
    <lineage>
        <taxon>Eukaryota</taxon>
        <taxon>Metazoa</taxon>
        <taxon>Ecdysozoa</taxon>
        <taxon>Arthropoda</taxon>
        <taxon>Chelicerata</taxon>
        <taxon>Arachnida</taxon>
        <taxon>Acari</taxon>
        <taxon>Acariformes</taxon>
        <taxon>Sarcoptiformes</taxon>
        <taxon>Oribatida</taxon>
        <taxon>Brachypylina</taxon>
        <taxon>Oppioidea</taxon>
        <taxon>Oppiidae</taxon>
        <taxon>Medioppia</taxon>
    </lineage>
</organism>
<dbReference type="EMBL" id="CAJPIZ010008638">
    <property type="protein sequence ID" value="CAG2111283.1"/>
    <property type="molecule type" value="Genomic_DNA"/>
</dbReference>
<dbReference type="InterPro" id="IPR050561">
    <property type="entry name" value="PTP"/>
</dbReference>
<dbReference type="InterPro" id="IPR000340">
    <property type="entry name" value="Dual-sp_phosphatase_cat-dom"/>
</dbReference>
<reference evidence="3" key="1">
    <citation type="submission" date="2020-11" db="EMBL/GenBank/DDBJ databases">
        <authorList>
            <person name="Tran Van P."/>
        </authorList>
    </citation>
    <scope>NUCLEOTIDE SEQUENCE</scope>
</reference>
<dbReference type="EMBL" id="OC863213">
    <property type="protein sequence ID" value="CAD7630853.1"/>
    <property type="molecule type" value="Genomic_DNA"/>
</dbReference>
<protein>
    <recommendedName>
        <fullName evidence="2">Tyrosine specific protein phosphatases domain-containing protein</fullName>
    </recommendedName>
</protein>
<dbReference type="SUPFAM" id="SSF52799">
    <property type="entry name" value="(Phosphotyrosine protein) phosphatases II"/>
    <property type="match status" value="1"/>
</dbReference>
<dbReference type="OrthoDB" id="542013at2759"/>
<dbReference type="Pfam" id="PF00782">
    <property type="entry name" value="DSPc"/>
    <property type="match status" value="1"/>
</dbReference>
<feature type="domain" description="Tyrosine specific protein phosphatases" evidence="2">
    <location>
        <begin position="7"/>
        <end position="63"/>
    </location>
</feature>
<feature type="compositionally biased region" description="Polar residues" evidence="1">
    <location>
        <begin position="174"/>
        <end position="187"/>
    </location>
</feature>
<feature type="compositionally biased region" description="Polar residues" evidence="1">
    <location>
        <begin position="200"/>
        <end position="211"/>
    </location>
</feature>
<dbReference type="InterPro" id="IPR016130">
    <property type="entry name" value="Tyr_Pase_AS"/>
</dbReference>
<feature type="region of interest" description="Disordered" evidence="1">
    <location>
        <begin position="159"/>
        <end position="250"/>
    </location>
</feature>
<dbReference type="InterPro" id="IPR029021">
    <property type="entry name" value="Prot-tyrosine_phosphatase-like"/>
</dbReference>
<evidence type="ECO:0000259" key="2">
    <source>
        <dbReference type="PROSITE" id="PS50056"/>
    </source>
</evidence>
<accession>A0A7R9KXF3</accession>
<sequence>YSIVSDEVLLDMVKVLTFALTEGKVAIHCHAGLGRTGVLIASYLVFAFRAKPHDAIRYVRSKRIHRQMGLNLAQILQRQKLLLHGYESRHLKYVPKIIYMICERLLKLCGRHKAYSPGVRSGNGGTIGREIGIHYQLDKSESFCKYFFAALTADGAERVRHRHHHRRHLRGQQRPDSNNTVELTSGIVSPKTDLTELEDFSSSSSADNTPKTVRKAAKMSHRLGDSNGATGVEKGSDTAPPQTSLPPVDGHDMHAINAPMHQINVVGIETPVRQRTDGSGGGSSGQSSSSEPFESSLSESLTSLIESLGYRVIKIDSSQMVYEQDLRFMDSRRQQSSADTNNDSIDYHMNDKLIDDEFFGRTKGHSDYYNDDQLSDDSESMEDSLDAQCSSGFISANCGNSTGSEDCDELVDRKDVVKALLADYTAYVKPFSYNLLQYQKDLNTKPLSWEKLCHETNVQILSALLWSWIDSLTEPMLTKTALCHIVVKAEVPVDALLKLDQYNRYTVEYLLRFIARLGPESDDRSVLLRHLMSRLTKQRFKLADGQLVPNGNEWPEMRKGTAGRIMLFIDDLYQMLKSN</sequence>
<dbReference type="PANTHER" id="PTHR23339">
    <property type="entry name" value="TYROSINE SPECIFIC PROTEIN PHOSPHATASE AND DUAL SPECIFICITY PROTEIN PHOSPHATASE"/>
    <property type="match status" value="1"/>
</dbReference>
<dbReference type="InterPro" id="IPR000387">
    <property type="entry name" value="Tyr_Pase_dom"/>
</dbReference>
<name>A0A7R9KXF3_9ACAR</name>